<dbReference type="PROSITE" id="PS50262">
    <property type="entry name" value="G_PROTEIN_RECEP_F1_2"/>
    <property type="match status" value="1"/>
</dbReference>
<feature type="transmembrane region" description="Helical" evidence="13">
    <location>
        <begin position="596"/>
        <end position="614"/>
    </location>
</feature>
<feature type="compositionally biased region" description="Polar residues" evidence="12">
    <location>
        <begin position="485"/>
        <end position="495"/>
    </location>
</feature>
<dbReference type="EMBL" id="CP092876">
    <property type="protein sequence ID" value="UYV77144.1"/>
    <property type="molecule type" value="Genomic_DNA"/>
</dbReference>
<accession>A0ABY6L7N0</accession>
<feature type="region of interest" description="Disordered" evidence="12">
    <location>
        <begin position="473"/>
        <end position="500"/>
    </location>
</feature>
<evidence type="ECO:0000259" key="14">
    <source>
        <dbReference type="PROSITE" id="PS50262"/>
    </source>
</evidence>
<feature type="coiled-coil region" evidence="11">
    <location>
        <begin position="564"/>
        <end position="591"/>
    </location>
</feature>
<feature type="transmembrane region" description="Helical" evidence="13">
    <location>
        <begin position="58"/>
        <end position="84"/>
    </location>
</feature>
<feature type="region of interest" description="Disordered" evidence="12">
    <location>
        <begin position="415"/>
        <end position="438"/>
    </location>
</feature>
<dbReference type="InterPro" id="IPR000276">
    <property type="entry name" value="GPCR_Rhodpsn"/>
</dbReference>
<evidence type="ECO:0000256" key="4">
    <source>
        <dbReference type="ARBA" id="ARBA00022692"/>
    </source>
</evidence>
<dbReference type="Proteomes" id="UP001235939">
    <property type="component" value="Chromosome 14"/>
</dbReference>
<feature type="compositionally biased region" description="Basic and acidic residues" evidence="12">
    <location>
        <begin position="331"/>
        <end position="343"/>
    </location>
</feature>
<evidence type="ECO:0000256" key="12">
    <source>
        <dbReference type="SAM" id="MobiDB-lite"/>
    </source>
</evidence>
<name>A0ABY6L7N0_9ARAC</name>
<evidence type="ECO:0000256" key="6">
    <source>
        <dbReference type="ARBA" id="ARBA00023040"/>
    </source>
</evidence>
<protein>
    <submittedName>
        <fullName evidence="15">Gar-1</fullName>
    </submittedName>
</protein>
<evidence type="ECO:0000256" key="7">
    <source>
        <dbReference type="ARBA" id="ARBA00023136"/>
    </source>
</evidence>
<dbReference type="Gene3D" id="1.20.1070.10">
    <property type="entry name" value="Rhodopsin 7-helix transmembrane proteins"/>
    <property type="match status" value="2"/>
</dbReference>
<evidence type="ECO:0000256" key="5">
    <source>
        <dbReference type="ARBA" id="ARBA00022989"/>
    </source>
</evidence>
<evidence type="ECO:0000256" key="3">
    <source>
        <dbReference type="ARBA" id="ARBA00022475"/>
    </source>
</evidence>
<dbReference type="Pfam" id="PF00001">
    <property type="entry name" value="7tm_1"/>
    <property type="match status" value="2"/>
</dbReference>
<proteinExistence type="inferred from homology"/>
<evidence type="ECO:0000256" key="9">
    <source>
        <dbReference type="ARBA" id="ARBA00023224"/>
    </source>
</evidence>
<feature type="domain" description="G-protein coupled receptors family 1 profile" evidence="14">
    <location>
        <begin position="74"/>
        <end position="652"/>
    </location>
</feature>
<evidence type="ECO:0000256" key="10">
    <source>
        <dbReference type="RuleBase" id="RU000688"/>
    </source>
</evidence>
<keyword evidence="6 10" id="KW-0297">G-protein coupled receptor</keyword>
<keyword evidence="8 10" id="KW-0675">Receptor</keyword>
<evidence type="ECO:0000256" key="1">
    <source>
        <dbReference type="ARBA" id="ARBA00004651"/>
    </source>
</evidence>
<feature type="transmembrane region" description="Helical" evidence="13">
    <location>
        <begin position="225"/>
        <end position="244"/>
    </location>
</feature>
<reference evidence="15 16" key="1">
    <citation type="submission" date="2022-01" db="EMBL/GenBank/DDBJ databases">
        <title>A chromosomal length assembly of Cordylochernes scorpioides.</title>
        <authorList>
            <person name="Zeh D."/>
            <person name="Zeh J."/>
        </authorList>
    </citation>
    <scope>NUCLEOTIDE SEQUENCE [LARGE SCALE GENOMIC DNA]</scope>
    <source>
        <strain evidence="15">IN4F17</strain>
        <tissue evidence="15">Whole Body</tissue>
    </source>
</reference>
<keyword evidence="16" id="KW-1185">Reference proteome</keyword>
<evidence type="ECO:0000256" key="11">
    <source>
        <dbReference type="SAM" id="Coils"/>
    </source>
</evidence>
<feature type="transmembrane region" description="Helical" evidence="13">
    <location>
        <begin position="132"/>
        <end position="153"/>
    </location>
</feature>
<keyword evidence="9 10" id="KW-0807">Transducer</keyword>
<feature type="compositionally biased region" description="Basic and acidic residues" evidence="12">
    <location>
        <begin position="417"/>
        <end position="433"/>
    </location>
</feature>
<feature type="transmembrane region" description="Helical" evidence="13">
    <location>
        <begin position="174"/>
        <end position="196"/>
    </location>
</feature>
<keyword evidence="5 13" id="KW-1133">Transmembrane helix</keyword>
<evidence type="ECO:0000256" key="8">
    <source>
        <dbReference type="ARBA" id="ARBA00023170"/>
    </source>
</evidence>
<evidence type="ECO:0000313" key="16">
    <source>
        <dbReference type="Proteomes" id="UP001235939"/>
    </source>
</evidence>
<dbReference type="PROSITE" id="PS00237">
    <property type="entry name" value="G_PROTEIN_RECEP_F1_1"/>
    <property type="match status" value="1"/>
</dbReference>
<sequence length="674" mass="76065">MYGIGNVPEFADQTPITIEEARKKASLRTEQSRRMWANVSAAEAVVEEEAPFSWWQSAVIGVLIGACMLVTIVGNILVLAAFLLERSIRQASNYFIVSLALSDLMIGAVSMPFFAAYVLAGRWQLGAVTCDLWLAIDHTVCLVSIYTVLLITIDRYCSVAIPTRYRTWRTRSRVLAMLVVTWVIPALIFFISVMGWESIIGFRDLEPGECAVQFLKDPIFNTSLIIFYFYLTLIIMVCLYTGIYKKARDLHKKSVNRQKRVHSMIQMKKENIRIEKRRIPQSQSVILMTEKPKLTMLPMTRSQNNICMFLSPNTSIHKKGSFKSSASDDTLSDKSDTSFSDSDDRAILSRKKKEEKDKNSMAATAANLGLFKALAGALPATGNIQLPMVGAKQSLFNRSRENLTGIEIKVGLSPDATLEKSESPKPKPFKKQESVQSTEESTIHYIDEFTGSPISEGSLNSEEMPFKNSLKEETQVISPGDESGLATTEYTSEGKSSPDHAAIQQKLKVPENILSIEPHKEKIMPKPEMKVEPPKRKMQTLEALDTTRFRRPSSKTSSLSGTKISLVSSLIRKLQQERRKMERRRNAKSENRARKALRTISFILGAFVACWTPYHILALVEGFCHQGCVNHHLFYFSYFLCYANSPINPFCYALANQQFKKTFYRILRGNLKKT</sequence>
<feature type="transmembrane region" description="Helical" evidence="13">
    <location>
        <begin position="96"/>
        <end position="120"/>
    </location>
</feature>
<comment type="similarity">
    <text evidence="2 10">Belongs to the G-protein coupled receptor 1 family.</text>
</comment>
<dbReference type="PRINTS" id="PR00243">
    <property type="entry name" value="MUSCARINICR"/>
</dbReference>
<dbReference type="PRINTS" id="PR00237">
    <property type="entry name" value="GPCRRHODOPSN"/>
</dbReference>
<keyword evidence="7 13" id="KW-0472">Membrane</keyword>
<feature type="transmembrane region" description="Helical" evidence="13">
    <location>
        <begin position="634"/>
        <end position="655"/>
    </location>
</feature>
<dbReference type="InterPro" id="IPR017452">
    <property type="entry name" value="GPCR_Rhodpsn_7TM"/>
</dbReference>
<keyword evidence="4 10" id="KW-0812">Transmembrane</keyword>
<comment type="subcellular location">
    <subcellularLocation>
        <location evidence="1">Cell membrane</location>
        <topology evidence="1">Multi-pass membrane protein</topology>
    </subcellularLocation>
</comment>
<evidence type="ECO:0000256" key="2">
    <source>
        <dbReference type="ARBA" id="ARBA00010663"/>
    </source>
</evidence>
<evidence type="ECO:0000256" key="13">
    <source>
        <dbReference type="SAM" id="Phobius"/>
    </source>
</evidence>
<gene>
    <name evidence="15" type="ORF">LAZ67_14003434</name>
</gene>
<dbReference type="InterPro" id="IPR000995">
    <property type="entry name" value="Musac_Ach_rcpt"/>
</dbReference>
<evidence type="ECO:0000313" key="15">
    <source>
        <dbReference type="EMBL" id="UYV77144.1"/>
    </source>
</evidence>
<dbReference type="SUPFAM" id="SSF81321">
    <property type="entry name" value="Family A G protein-coupled receptor-like"/>
    <property type="match status" value="2"/>
</dbReference>
<dbReference type="PANTHER" id="PTHR24248:SF185">
    <property type="entry name" value="DOPAMINE RECEPTOR 2"/>
    <property type="match status" value="1"/>
</dbReference>
<dbReference type="SMART" id="SM01381">
    <property type="entry name" value="7TM_GPCR_Srsx"/>
    <property type="match status" value="1"/>
</dbReference>
<organism evidence="15 16">
    <name type="scientific">Cordylochernes scorpioides</name>
    <dbReference type="NCBI Taxonomy" id="51811"/>
    <lineage>
        <taxon>Eukaryota</taxon>
        <taxon>Metazoa</taxon>
        <taxon>Ecdysozoa</taxon>
        <taxon>Arthropoda</taxon>
        <taxon>Chelicerata</taxon>
        <taxon>Arachnida</taxon>
        <taxon>Pseudoscorpiones</taxon>
        <taxon>Cheliferoidea</taxon>
        <taxon>Chernetidae</taxon>
        <taxon>Cordylochernes</taxon>
    </lineage>
</organism>
<dbReference type="PANTHER" id="PTHR24248">
    <property type="entry name" value="ADRENERGIC RECEPTOR-RELATED G-PROTEIN COUPLED RECEPTOR"/>
    <property type="match status" value="1"/>
</dbReference>
<keyword evidence="3" id="KW-1003">Cell membrane</keyword>
<keyword evidence="11" id="KW-0175">Coiled coil</keyword>
<feature type="region of interest" description="Disordered" evidence="12">
    <location>
        <begin position="321"/>
        <end position="343"/>
    </location>
</feature>